<feature type="non-terminal residue" evidence="3">
    <location>
        <position position="1"/>
    </location>
</feature>
<dbReference type="InterPro" id="IPR016187">
    <property type="entry name" value="CTDL_fold"/>
</dbReference>
<dbReference type="EMBL" id="LAZR01046187">
    <property type="protein sequence ID" value="KKK97121.1"/>
    <property type="molecule type" value="Genomic_DNA"/>
</dbReference>
<dbReference type="Pfam" id="PF07589">
    <property type="entry name" value="PEP-CTERM"/>
    <property type="match status" value="1"/>
</dbReference>
<reference evidence="3" key="1">
    <citation type="journal article" date="2015" name="Nature">
        <title>Complex archaea that bridge the gap between prokaryotes and eukaryotes.</title>
        <authorList>
            <person name="Spang A."/>
            <person name="Saw J.H."/>
            <person name="Jorgensen S.L."/>
            <person name="Zaremba-Niedzwiedzka K."/>
            <person name="Martijn J."/>
            <person name="Lind A.E."/>
            <person name="van Eijk R."/>
            <person name="Schleper C."/>
            <person name="Guy L."/>
            <person name="Ettema T.J."/>
        </authorList>
    </citation>
    <scope>NUCLEOTIDE SEQUENCE</scope>
</reference>
<accession>A0A0F9CKF3</accession>
<evidence type="ECO:0000256" key="1">
    <source>
        <dbReference type="SAM" id="MobiDB-lite"/>
    </source>
</evidence>
<feature type="domain" description="Ice-binding protein C-terminal" evidence="2">
    <location>
        <begin position="113"/>
        <end position="133"/>
    </location>
</feature>
<dbReference type="NCBIfam" id="TIGR02595">
    <property type="entry name" value="PEP_CTERM"/>
    <property type="match status" value="1"/>
</dbReference>
<dbReference type="SUPFAM" id="SSF56436">
    <property type="entry name" value="C-type lectin-like"/>
    <property type="match status" value="1"/>
</dbReference>
<feature type="region of interest" description="Disordered" evidence="1">
    <location>
        <begin position="1"/>
        <end position="25"/>
    </location>
</feature>
<dbReference type="InterPro" id="IPR042095">
    <property type="entry name" value="SUMF_sf"/>
</dbReference>
<organism evidence="3">
    <name type="scientific">marine sediment metagenome</name>
    <dbReference type="NCBI Taxonomy" id="412755"/>
    <lineage>
        <taxon>unclassified sequences</taxon>
        <taxon>metagenomes</taxon>
        <taxon>ecological metagenomes</taxon>
    </lineage>
</organism>
<protein>
    <recommendedName>
        <fullName evidence="2">Ice-binding protein C-terminal domain-containing protein</fullName>
    </recommendedName>
</protein>
<dbReference type="InterPro" id="IPR013424">
    <property type="entry name" value="Ice-binding_C"/>
</dbReference>
<comment type="caution">
    <text evidence="3">The sequence shown here is derived from an EMBL/GenBank/DDBJ whole genome shotgun (WGS) entry which is preliminary data.</text>
</comment>
<gene>
    <name evidence="3" type="ORF">LCGC14_2655940</name>
</gene>
<dbReference type="AlphaFoldDB" id="A0A0F9CKF3"/>
<name>A0A0F9CKF3_9ZZZZ</name>
<dbReference type="Gene3D" id="3.90.1580.10">
    <property type="entry name" value="paralog of FGE (formylglycine-generating enzyme)"/>
    <property type="match status" value="1"/>
</dbReference>
<evidence type="ECO:0000259" key="2">
    <source>
        <dbReference type="Pfam" id="PF07589"/>
    </source>
</evidence>
<evidence type="ECO:0000313" key="3">
    <source>
        <dbReference type="EMBL" id="KKK97121.1"/>
    </source>
</evidence>
<proteinExistence type="predicted"/>
<sequence>PTSSDATPEPKLIDPDPGNNATFDAGGYNGLTIGGPYYRTEVGAHENSESPYGTFDQGGNVQEWNETIIDGFNRGLRGGPYGGAAYALHASSRFDGVYPTYEYYYTGFRVAEVPEPATLVMLAIGGLALTRRRGTWFGGHNT</sequence>